<protein>
    <submittedName>
        <fullName evidence="1">Uncharacterized protein</fullName>
    </submittedName>
</protein>
<accession>A0ABM6WTI6</accession>
<evidence type="ECO:0000313" key="1">
    <source>
        <dbReference type="EMBL" id="AWX93874.1"/>
    </source>
</evidence>
<organism evidence="1 2">
    <name type="scientific">Paracoccus mutanolyticus</name>
    <dbReference type="NCBI Taxonomy" id="1499308"/>
    <lineage>
        <taxon>Bacteria</taxon>
        <taxon>Pseudomonadati</taxon>
        <taxon>Pseudomonadota</taxon>
        <taxon>Alphaproteobacteria</taxon>
        <taxon>Rhodobacterales</taxon>
        <taxon>Paracoccaceae</taxon>
        <taxon>Paracoccus</taxon>
    </lineage>
</organism>
<proteinExistence type="predicted"/>
<name>A0ABM6WTI6_9RHOB</name>
<sequence>MVGAAASLALLQSLQLPTRLRGVAARLGIRVLGQVSHGPSSTPPRRGIVRLVRDIAGQPQPRRRVRIGQRPAVPARLALTAGGLGRNTVVVDGTIRSSNGLASLQGVESQAMVCLAAFNLA</sequence>
<keyword evidence="2" id="KW-1185">Reference proteome</keyword>
<gene>
    <name evidence="1" type="ORF">DPM13_14875</name>
</gene>
<evidence type="ECO:0000313" key="2">
    <source>
        <dbReference type="Proteomes" id="UP000249922"/>
    </source>
</evidence>
<dbReference type="Proteomes" id="UP000249922">
    <property type="component" value="Chromosome"/>
</dbReference>
<dbReference type="EMBL" id="CP030239">
    <property type="protein sequence ID" value="AWX93874.1"/>
    <property type="molecule type" value="Genomic_DNA"/>
</dbReference>
<reference evidence="1 2" key="1">
    <citation type="submission" date="2018-06" db="EMBL/GenBank/DDBJ databases">
        <title>Complete genome sequence of Paracoccus mutanolyticus strain RSP-02 isolated from cellulosic waste.</title>
        <authorList>
            <person name="Amrutha R.N."/>
            <person name="Shrivastav A."/>
            <person name="Buddana S.K."/>
            <person name="Deshpande U."/>
            <person name="Prakasham R.S."/>
        </authorList>
    </citation>
    <scope>NUCLEOTIDE SEQUENCE [LARGE SCALE GENOMIC DNA]</scope>
    <source>
        <strain evidence="1 2">RSP-02</strain>
    </source>
</reference>